<evidence type="ECO:0000256" key="1">
    <source>
        <dbReference type="SAM" id="MobiDB-lite"/>
    </source>
</evidence>
<feature type="compositionally biased region" description="Basic and acidic residues" evidence="1">
    <location>
        <begin position="863"/>
        <end position="872"/>
    </location>
</feature>
<evidence type="ECO:0000313" key="4">
    <source>
        <dbReference type="Proteomes" id="UP001152797"/>
    </source>
</evidence>
<evidence type="ECO:0000313" key="3">
    <source>
        <dbReference type="EMBL" id="CAL1132706.1"/>
    </source>
</evidence>
<sequence>ELAQKIHEVLTTVCTPKVTEIMSDRVSSKKQCLPKPTAKDKKLLNWTPKDGQVVVHEDDVVAHYDILKIYLTEFAADKLPSCEDHQDPLESTPSKNPEVTPFDPSESDMEVEHVEPSGNPQKSKDIVVEDTDKVWLQYCPSLQVCLTSELMLVKDEFIVLLRKWCQEHCGCPLEKLDGVILQDPVQLFMNFQGYYLANRTKDRRGALVPAPAHLPQAEPVKATDYSNLPDAQRKQKKSKKEMAQAEADKKQRLQERKDAKEQQLKEKEEKKRKREEKKQEQLEKKQKKDEKTKLAKEKKEAKVLAENKDAASADQSPPSPNQTMPGTPKRPGALISATPRQKNFVKKRRLRAADAQSEPGASAVGDAGQGQGGDGQDAKAAKQAALHVKVLENYQLLLSQPDFAKYVAYIPKLDADKPGAKSFTAYPYEQGKSKNGIGVLFYRPAFYVRHAKISDELLEVLKKGVNADVTYDGSDGCSLGWSRFKNVMQAYLSLQAFELEADGVFCDMMSDVGFMKGVELVLRLVPLALLYGGIDGPAPAAPSGLAPAQAPAADVLTPVQTPIKSPEKKKTRTMEPVEPSEPRHMVCLRDLFQSGWDPHLCGMHKLLEESIVWLKSVNKGPLKCEDFPDDLQSLLIDFGNFNKVTSDLDALRERGKRVMAAARANVEQRVKDATLQCERLPDGHEVLEKRKVLLTTWLKKQEEKVKEEENDLEYHHSCVRSVFETKLMEVIKWTFKEWKETPAPPAFLQSDEDLMAELDAGLQFLLQEDPMSKPGVTESSIPVPMDVETPNAAGAQLPTNLQKPEPEVQPDALSAEKSTSKPGEKLEGEKPSSNHEVGEKPEREELSVKPGEKLEGEMPTSKPEGKPGEKPGETLPTSAPQEHLSEKKVEKRVIVPKGADSKITHNKVNIFDPAICKKIKWEARSPEATPEVPTPAGGDQGKALERADTLAKEFKRMDTSDLTTVDTDTPVIIDGITYYKRPKTGELETVPQREARLAHNSYMRYSRSLTADRKLNQFLYEEWLQADGDWGKSSIVFNSRQHHSFKKRGKWVYQPFCEVEQKYGSAIAKQIKKDKKDLEAARSEDEEDWDLLRMWDSLVLEETQGNSQVAHKPIGAGSLLDGPVSRHPPGQLPPPAPKAEPKKRSNKGKASKDAAGNAKPNYNKKIGAKITQLSTKVTEIRCLQTNAQSSGKLSASMKAAYDGELVGLLQETDVARSKMEAWYALRLEDEQVVGDQLNMYDTLVAQFDSMMTKINGSTKLVKNAIVADSLNRLYAGVDFEVDGHMTTIRAMVTQFRGDWKWHRARVVIAWLSDVMVHYVGNRPGGLNSRFAHCFAQEDWNRFAIRIA</sequence>
<feature type="region of interest" description="Disordered" evidence="1">
    <location>
        <begin position="82"/>
        <end position="125"/>
    </location>
</feature>
<comment type="caution">
    <text evidence="2">The sequence shown here is derived from an EMBL/GenBank/DDBJ whole genome shotgun (WGS) entry which is preliminary data.</text>
</comment>
<dbReference type="EMBL" id="CAMXCT010000477">
    <property type="protein sequence ID" value="CAI3979331.1"/>
    <property type="molecule type" value="Genomic_DNA"/>
</dbReference>
<proteinExistence type="predicted"/>
<reference evidence="3" key="2">
    <citation type="submission" date="2024-04" db="EMBL/GenBank/DDBJ databases">
        <authorList>
            <person name="Chen Y."/>
            <person name="Shah S."/>
            <person name="Dougan E. K."/>
            <person name="Thang M."/>
            <person name="Chan C."/>
        </authorList>
    </citation>
    <scope>NUCLEOTIDE SEQUENCE [LARGE SCALE GENOMIC DNA]</scope>
</reference>
<protein>
    <submittedName>
        <fullName evidence="2">Uncharacterized protein</fullName>
    </submittedName>
</protein>
<feature type="compositionally biased region" description="Basic and acidic residues" evidence="1">
    <location>
        <begin position="240"/>
        <end position="269"/>
    </location>
</feature>
<dbReference type="Proteomes" id="UP001152797">
    <property type="component" value="Unassembled WGS sequence"/>
</dbReference>
<evidence type="ECO:0000313" key="2">
    <source>
        <dbReference type="EMBL" id="CAI3979331.1"/>
    </source>
</evidence>
<gene>
    <name evidence="2" type="ORF">C1SCF055_LOCUS7290</name>
</gene>
<keyword evidence="4" id="KW-1185">Reference proteome</keyword>
<feature type="compositionally biased region" description="Basic and acidic residues" evidence="1">
    <location>
        <begin position="883"/>
        <end position="893"/>
    </location>
</feature>
<feature type="compositionally biased region" description="Basic and acidic residues" evidence="1">
    <location>
        <begin position="276"/>
        <end position="311"/>
    </location>
</feature>
<dbReference type="EMBL" id="CAMXCT030000477">
    <property type="protein sequence ID" value="CAL4766643.1"/>
    <property type="molecule type" value="Genomic_DNA"/>
</dbReference>
<feature type="compositionally biased region" description="Polar residues" evidence="1">
    <location>
        <begin position="313"/>
        <end position="325"/>
    </location>
</feature>
<dbReference type="EMBL" id="CAMXCT020000477">
    <property type="protein sequence ID" value="CAL1132706.1"/>
    <property type="molecule type" value="Genomic_DNA"/>
</dbReference>
<feature type="compositionally biased region" description="Basic and acidic residues" evidence="1">
    <location>
        <begin position="818"/>
        <end position="856"/>
    </location>
</feature>
<feature type="region of interest" description="Disordered" evidence="1">
    <location>
        <begin position="211"/>
        <end position="378"/>
    </location>
</feature>
<accession>A0A9P1BWD4</accession>
<reference evidence="2" key="1">
    <citation type="submission" date="2022-10" db="EMBL/GenBank/DDBJ databases">
        <authorList>
            <person name="Chen Y."/>
            <person name="Dougan E. K."/>
            <person name="Chan C."/>
            <person name="Rhodes N."/>
            <person name="Thang M."/>
        </authorList>
    </citation>
    <scope>NUCLEOTIDE SEQUENCE</scope>
</reference>
<feature type="non-terminal residue" evidence="2">
    <location>
        <position position="1"/>
    </location>
</feature>
<organism evidence="2">
    <name type="scientific">Cladocopium goreaui</name>
    <dbReference type="NCBI Taxonomy" id="2562237"/>
    <lineage>
        <taxon>Eukaryota</taxon>
        <taxon>Sar</taxon>
        <taxon>Alveolata</taxon>
        <taxon>Dinophyceae</taxon>
        <taxon>Suessiales</taxon>
        <taxon>Symbiodiniaceae</taxon>
        <taxon>Cladocopium</taxon>
    </lineage>
</organism>
<feature type="region of interest" description="Disordered" evidence="1">
    <location>
        <begin position="1104"/>
        <end position="1163"/>
    </location>
</feature>
<feature type="region of interest" description="Disordered" evidence="1">
    <location>
        <begin position="771"/>
        <end position="893"/>
    </location>
</feature>
<feature type="non-terminal residue" evidence="2">
    <location>
        <position position="1347"/>
    </location>
</feature>
<name>A0A9P1BWD4_9DINO</name>